<accession>A0A8J2VDD3</accession>
<dbReference type="AlphaFoldDB" id="A0A8J2VDD3"/>
<dbReference type="EMBL" id="BMGK01000015">
    <property type="protein sequence ID" value="GGE01645.1"/>
    <property type="molecule type" value="Genomic_DNA"/>
</dbReference>
<evidence type="ECO:0008006" key="3">
    <source>
        <dbReference type="Google" id="ProtNLM"/>
    </source>
</evidence>
<protein>
    <recommendedName>
        <fullName evidence="3">Lipoprotein</fullName>
    </recommendedName>
</protein>
<dbReference type="PROSITE" id="PS51257">
    <property type="entry name" value="PROKAR_LIPOPROTEIN"/>
    <property type="match status" value="1"/>
</dbReference>
<evidence type="ECO:0000313" key="1">
    <source>
        <dbReference type="EMBL" id="GGE01645.1"/>
    </source>
</evidence>
<proteinExistence type="predicted"/>
<comment type="caution">
    <text evidence="1">The sequence shown here is derived from an EMBL/GenBank/DDBJ whole genome shotgun (WGS) entry which is preliminary data.</text>
</comment>
<sequence length="60" mass="6744">MKRLGYIIAVVLFTSSLVSCGVTKNHKLDKGDEITLSLKEKKEIVKQQIVNKQRTMIATP</sequence>
<dbReference type="Proteomes" id="UP000652231">
    <property type="component" value="Unassembled WGS sequence"/>
</dbReference>
<name>A0A8J2VDD3_9FLAO</name>
<dbReference type="RefSeq" id="WP_188443301.1">
    <property type="nucleotide sequence ID" value="NZ_BMGK01000015.1"/>
</dbReference>
<evidence type="ECO:0000313" key="2">
    <source>
        <dbReference type="Proteomes" id="UP000652231"/>
    </source>
</evidence>
<keyword evidence="2" id="KW-1185">Reference proteome</keyword>
<gene>
    <name evidence="1" type="ORF">GCM10011312_26350</name>
</gene>
<reference evidence="1" key="2">
    <citation type="submission" date="2020-09" db="EMBL/GenBank/DDBJ databases">
        <authorList>
            <person name="Sun Q."/>
            <person name="Zhou Y."/>
        </authorList>
    </citation>
    <scope>NUCLEOTIDE SEQUENCE</scope>
    <source>
        <strain evidence="1">CGMCC 1.12924</strain>
    </source>
</reference>
<organism evidence="1 2">
    <name type="scientific">Planktosalinus lacus</name>
    <dbReference type="NCBI Taxonomy" id="1526573"/>
    <lineage>
        <taxon>Bacteria</taxon>
        <taxon>Pseudomonadati</taxon>
        <taxon>Bacteroidota</taxon>
        <taxon>Flavobacteriia</taxon>
        <taxon>Flavobacteriales</taxon>
        <taxon>Flavobacteriaceae</taxon>
        <taxon>Planktosalinus</taxon>
    </lineage>
</organism>
<reference evidence="1" key="1">
    <citation type="journal article" date="2014" name="Int. J. Syst. Evol. Microbiol.">
        <title>Complete genome sequence of Corynebacterium casei LMG S-19264T (=DSM 44701T), isolated from a smear-ripened cheese.</title>
        <authorList>
            <consortium name="US DOE Joint Genome Institute (JGI-PGF)"/>
            <person name="Walter F."/>
            <person name="Albersmeier A."/>
            <person name="Kalinowski J."/>
            <person name="Ruckert C."/>
        </authorList>
    </citation>
    <scope>NUCLEOTIDE SEQUENCE</scope>
    <source>
        <strain evidence="1">CGMCC 1.12924</strain>
    </source>
</reference>